<accession>A0ABU8XI96</accession>
<dbReference type="InterPro" id="IPR029069">
    <property type="entry name" value="HotDog_dom_sf"/>
</dbReference>
<dbReference type="Gene3D" id="3.10.129.10">
    <property type="entry name" value="Hotdog Thioesterase"/>
    <property type="match status" value="1"/>
</dbReference>
<dbReference type="RefSeq" id="WP_340339278.1">
    <property type="nucleotide sequence ID" value="NZ_JBBKZS010000025.1"/>
</dbReference>
<name>A0ABU8XI96_9BURK</name>
<comment type="caution">
    <text evidence="1">The sequence shown here is derived from an EMBL/GenBank/DDBJ whole genome shotgun (WGS) entry which is preliminary data.</text>
</comment>
<dbReference type="EMBL" id="JBBKZS010000025">
    <property type="protein sequence ID" value="MEJ8859236.1"/>
    <property type="molecule type" value="Genomic_DNA"/>
</dbReference>
<proteinExistence type="predicted"/>
<sequence length="278" mass="30349">MLETNETEAVVREEVCGLSGTRRVAAMLDLDPAKLLPGASLPRGWQFLLMGADTRRSDLRSDGFPGLGVPMPDFGLPRLMLGGRSVTFISDIPIGATVLRSSAVQSVVHKPNASGPMAIVTLLHELRISEITEPALIETQTYLLLSAANKAIGETNAAALEPVQAGHVKTLTPDETLLFQYSALGFNSHKIHIDRDFAREQEGFPDLVVNGGLATLLLTEFLRLDLDVIPAAIKVRHLAPLFCDRPVTLAADRVGERWRLRAFDDRNRLAVDMEVDPQ</sequence>
<organism evidence="1 2">
    <name type="scientific">Variovorax robiniae</name>
    <dbReference type="NCBI Taxonomy" id="1836199"/>
    <lineage>
        <taxon>Bacteria</taxon>
        <taxon>Pseudomonadati</taxon>
        <taxon>Pseudomonadota</taxon>
        <taxon>Betaproteobacteria</taxon>
        <taxon>Burkholderiales</taxon>
        <taxon>Comamonadaceae</taxon>
        <taxon>Variovorax</taxon>
    </lineage>
</organism>
<gene>
    <name evidence="1" type="ORF">WKW79_32040</name>
</gene>
<evidence type="ECO:0000313" key="1">
    <source>
        <dbReference type="EMBL" id="MEJ8859236.1"/>
    </source>
</evidence>
<dbReference type="PANTHER" id="PTHR28152">
    <property type="entry name" value="HYDROXYACYL-THIOESTER DEHYDRATASE TYPE 2, MITOCHONDRIAL"/>
    <property type="match status" value="1"/>
</dbReference>
<evidence type="ECO:0000313" key="2">
    <source>
        <dbReference type="Proteomes" id="UP001367030"/>
    </source>
</evidence>
<dbReference type="PANTHER" id="PTHR28152:SF1">
    <property type="entry name" value="HYDROXYACYL-THIOESTER DEHYDRATASE TYPE 2, MITOCHONDRIAL"/>
    <property type="match status" value="1"/>
</dbReference>
<dbReference type="InterPro" id="IPR052741">
    <property type="entry name" value="Mitochondrial_HTD2"/>
</dbReference>
<keyword evidence="2" id="KW-1185">Reference proteome</keyword>
<protein>
    <recommendedName>
        <fullName evidence="3">N-terminal of MaoC-like dehydratase domain-containing protein</fullName>
    </recommendedName>
</protein>
<evidence type="ECO:0008006" key="3">
    <source>
        <dbReference type="Google" id="ProtNLM"/>
    </source>
</evidence>
<reference evidence="1 2" key="1">
    <citation type="submission" date="2024-03" db="EMBL/GenBank/DDBJ databases">
        <title>Novel species of the genus Variovorax.</title>
        <authorList>
            <person name="Liu Q."/>
            <person name="Xin Y.-H."/>
        </authorList>
    </citation>
    <scope>NUCLEOTIDE SEQUENCE [LARGE SCALE GENOMIC DNA]</scope>
    <source>
        <strain evidence="1 2">KACC 18901</strain>
    </source>
</reference>
<dbReference type="SUPFAM" id="SSF54637">
    <property type="entry name" value="Thioesterase/thiol ester dehydrase-isomerase"/>
    <property type="match status" value="1"/>
</dbReference>
<dbReference type="Proteomes" id="UP001367030">
    <property type="component" value="Unassembled WGS sequence"/>
</dbReference>